<dbReference type="InterPro" id="IPR000742">
    <property type="entry name" value="EGF"/>
</dbReference>
<evidence type="ECO:0000256" key="5">
    <source>
        <dbReference type="ARBA" id="ARBA00023180"/>
    </source>
</evidence>
<dbReference type="PROSITE" id="PS01187">
    <property type="entry name" value="EGF_CA"/>
    <property type="match status" value="1"/>
</dbReference>
<dbReference type="GO" id="GO:0005509">
    <property type="term" value="F:calcium ion binding"/>
    <property type="evidence" value="ECO:0007669"/>
    <property type="project" value="InterPro"/>
</dbReference>
<dbReference type="PROSITE" id="PS50041">
    <property type="entry name" value="C_TYPE_LECTIN_2"/>
    <property type="match status" value="1"/>
</dbReference>
<keyword evidence="2 9" id="KW-0732">Signal</keyword>
<dbReference type="PROSITE" id="PS00022">
    <property type="entry name" value="EGF_1"/>
    <property type="match status" value="2"/>
</dbReference>
<dbReference type="RefSeq" id="XP_038047497.1">
    <property type="nucleotide sequence ID" value="XM_038191569.1"/>
</dbReference>
<dbReference type="CDD" id="cd00054">
    <property type="entry name" value="EGF_CA"/>
    <property type="match status" value="2"/>
</dbReference>
<dbReference type="InterPro" id="IPR009030">
    <property type="entry name" value="Growth_fac_rcpt_cys_sf"/>
</dbReference>
<dbReference type="EnsemblMetazoa" id="XM_038191569.1">
    <property type="protein sequence ID" value="XP_038047497.1"/>
    <property type="gene ID" value="LOC119721491"/>
</dbReference>
<keyword evidence="8" id="KW-1133">Transmembrane helix</keyword>
<reference evidence="12" key="1">
    <citation type="submission" date="2022-11" db="UniProtKB">
        <authorList>
            <consortium name="EnsemblMetazoa"/>
        </authorList>
    </citation>
    <scope>IDENTIFICATION</scope>
</reference>
<feature type="compositionally biased region" description="Polar residues" evidence="7">
    <location>
        <begin position="554"/>
        <end position="592"/>
    </location>
</feature>
<name>A0A913Z6Z6_PATMI</name>
<feature type="region of interest" description="Disordered" evidence="7">
    <location>
        <begin position="554"/>
        <end position="635"/>
    </location>
</feature>
<dbReference type="CDD" id="cd00053">
    <property type="entry name" value="EGF"/>
    <property type="match status" value="1"/>
</dbReference>
<dbReference type="PROSITE" id="PS50026">
    <property type="entry name" value="EGF_3"/>
    <property type="match status" value="2"/>
</dbReference>
<dbReference type="SMART" id="SM00179">
    <property type="entry name" value="EGF_CA"/>
    <property type="match status" value="2"/>
</dbReference>
<feature type="domain" description="C-type lectin" evidence="11">
    <location>
        <begin position="36"/>
        <end position="166"/>
    </location>
</feature>
<dbReference type="InterPro" id="IPR016186">
    <property type="entry name" value="C-type_lectin-like/link_sf"/>
</dbReference>
<dbReference type="InterPro" id="IPR001881">
    <property type="entry name" value="EGF-like_Ca-bd_dom"/>
</dbReference>
<evidence type="ECO:0000313" key="12">
    <source>
        <dbReference type="EnsemblMetazoa" id="XP_038047497.1"/>
    </source>
</evidence>
<evidence type="ECO:0000256" key="7">
    <source>
        <dbReference type="SAM" id="MobiDB-lite"/>
    </source>
</evidence>
<dbReference type="GO" id="GO:0005886">
    <property type="term" value="C:plasma membrane"/>
    <property type="evidence" value="ECO:0007669"/>
    <property type="project" value="UniProtKB-ARBA"/>
</dbReference>
<dbReference type="PROSITE" id="PS51257">
    <property type="entry name" value="PROKAR_LIPOPROTEIN"/>
    <property type="match status" value="1"/>
</dbReference>
<dbReference type="Gene3D" id="2.10.25.10">
    <property type="entry name" value="Laminin"/>
    <property type="match status" value="2"/>
</dbReference>
<feature type="signal peptide" evidence="9">
    <location>
        <begin position="1"/>
        <end position="23"/>
    </location>
</feature>
<keyword evidence="13" id="KW-1185">Reference proteome</keyword>
<feature type="compositionally biased region" description="Polar residues" evidence="7">
    <location>
        <begin position="651"/>
        <end position="661"/>
    </location>
</feature>
<dbReference type="SUPFAM" id="SSF57184">
    <property type="entry name" value="Growth factor receptor domain"/>
    <property type="match status" value="1"/>
</dbReference>
<keyword evidence="4 6" id="KW-1015">Disulfide bond</keyword>
<dbReference type="Pfam" id="PF00059">
    <property type="entry name" value="Lectin_C"/>
    <property type="match status" value="1"/>
</dbReference>
<dbReference type="InterPro" id="IPR051022">
    <property type="entry name" value="Notch_Cell-Fate_Det"/>
</dbReference>
<evidence type="ECO:0000313" key="13">
    <source>
        <dbReference type="Proteomes" id="UP000887568"/>
    </source>
</evidence>
<feature type="disulfide bond" evidence="6">
    <location>
        <begin position="2745"/>
        <end position="2754"/>
    </location>
</feature>
<evidence type="ECO:0000256" key="8">
    <source>
        <dbReference type="SAM" id="Phobius"/>
    </source>
</evidence>
<dbReference type="SMART" id="SM00181">
    <property type="entry name" value="EGF"/>
    <property type="match status" value="3"/>
</dbReference>
<dbReference type="InterPro" id="IPR018097">
    <property type="entry name" value="EGF_Ca-bd_CS"/>
</dbReference>
<feature type="disulfide bond" evidence="6">
    <location>
        <begin position="2989"/>
        <end position="2998"/>
    </location>
</feature>
<dbReference type="SUPFAM" id="SSF56436">
    <property type="entry name" value="C-type lectin-like"/>
    <property type="match status" value="1"/>
</dbReference>
<comment type="caution">
    <text evidence="6">Lacks conserved residue(s) required for the propagation of feature annotation.</text>
</comment>
<dbReference type="FunFam" id="2.10.25.10:FF:000230">
    <property type="entry name" value="Delta-like protein"/>
    <property type="match status" value="1"/>
</dbReference>
<feature type="region of interest" description="Disordered" evidence="7">
    <location>
        <begin position="348"/>
        <end position="374"/>
    </location>
</feature>
<feature type="region of interest" description="Disordered" evidence="7">
    <location>
        <begin position="651"/>
        <end position="681"/>
    </location>
</feature>
<evidence type="ECO:0000259" key="10">
    <source>
        <dbReference type="PROSITE" id="PS50026"/>
    </source>
</evidence>
<feature type="domain" description="EGF-like" evidence="10">
    <location>
        <begin position="2959"/>
        <end position="2999"/>
    </location>
</feature>
<dbReference type="InterPro" id="IPR001304">
    <property type="entry name" value="C-type_lectin-like"/>
</dbReference>
<dbReference type="CDD" id="cd00037">
    <property type="entry name" value="CLECT"/>
    <property type="match status" value="1"/>
</dbReference>
<feature type="compositionally biased region" description="Low complexity" evidence="7">
    <location>
        <begin position="750"/>
        <end position="759"/>
    </location>
</feature>
<feature type="transmembrane region" description="Helical" evidence="8">
    <location>
        <begin position="3030"/>
        <end position="3055"/>
    </location>
</feature>
<feature type="compositionally biased region" description="Polar residues" evidence="7">
    <location>
        <begin position="739"/>
        <end position="749"/>
    </location>
</feature>
<dbReference type="GO" id="GO:0000902">
    <property type="term" value="P:cell morphogenesis"/>
    <property type="evidence" value="ECO:0007669"/>
    <property type="project" value="UniProtKB-ARBA"/>
</dbReference>
<evidence type="ECO:0000256" key="9">
    <source>
        <dbReference type="SAM" id="SignalP"/>
    </source>
</evidence>
<feature type="compositionally biased region" description="Polar residues" evidence="7">
    <location>
        <begin position="464"/>
        <end position="492"/>
    </location>
</feature>
<evidence type="ECO:0000256" key="6">
    <source>
        <dbReference type="PROSITE-ProRule" id="PRU00076"/>
    </source>
</evidence>
<feature type="compositionally biased region" description="Polar residues" evidence="7">
    <location>
        <begin position="607"/>
        <end position="635"/>
    </location>
</feature>
<dbReference type="SMART" id="SM00034">
    <property type="entry name" value="CLECT"/>
    <property type="match status" value="1"/>
</dbReference>
<evidence type="ECO:0000256" key="4">
    <source>
        <dbReference type="ARBA" id="ARBA00023157"/>
    </source>
</evidence>
<keyword evidence="3" id="KW-0677">Repeat</keyword>
<keyword evidence="1 6" id="KW-0245">EGF-like domain</keyword>
<sequence length="3108" mass="324357">MALHPRSPLLLFQIILFLSAVFAGSCCPSAAGWQREGDFCFKIVNFNSQGQRVNWATALGDCRDDGGQLASIHSAQQQYYLHENLVDTYEYWIGLNDQDDEGTYMWVDGTDTNVFFWNENKSPAEPDGGNGEDCVFISNDEGNLQTDMDNAWGDRNCNVKMNYICGEPAYVLVPDVENQCVDAGQASVSLNWMEVTAVDKEMATVDGPITCADSGGGTSITLMGGDFGLGSHILTCSVGFSDGSTDSSSFTFSVAAFPSLTVPTVSTQTLEAGQSTVTVTWDEVTATDSDSQPITCSDSGDGTSLSVTGGVFGLGPHTIICEVTNLAGCLQEESFTFEVTESVVQTTTEELTTPHFKPTTEGSMKQPTTSKMQVTKKAVVLPTTDGLVDRQTTSSNHLTTAEVNKPTTNVAVKVPTTPNVQPTTEEVNQPTTAQLMKRPTTSSNQQTTEDVNKPTTDRDMKGPTTENIQPTTEDIQPTTDGPIDQRTTLSNQQTTMKVIQLATTMPMNGLTTSSNHLTTVEVNKPTTNVAMNVPTTPNVQLTTEDAILLTTDGSVDRQTTPNSQPTTEEVNQPTTAQLMKRPTTSSNQQTTEDVNKPTTDRDMKGPTTENIQPTTGDIQPTTDGPIDQRTTSSNQQTTMKVIQLTTTLPMNGLTTSNIQPTTKKDIQPTTDGEMKGATTSSNLQTTDGVIYQTTDREMKGPTTANIQPTTKEALQPTTDGVMNEPTTWSNQVTTVGHTTSSIQQNSDGMTSASSTESTTEGLKTVSVELHIRGVNGTALNSSDFTDPNSVASMELAELVARVIARELGENATTSDVESVSGSISIGPDGVVFTGDVFVPVDSPVTAETIMQILSNRADAGPLTDGQSTLDVVTARSLILVTIVLNIRGVNGTALNSSDYTDPNSAASMELAELVARVIARELGENATTSDVESVNGSITIGPDGVVFTGDVFVPVDSPVTAETIMQILSNQAAAGPLTDGQSTLDVVTARSLRSVSIVLNIRGVNGTALNSSDYTDPNSAASMELAELVARVIARELGENATTGDIESVNGSISIGPDGVVFTGDVFVPVDSPVTAETIMQILSNRADAGPLTDGQSTLDVVTARSLILVTIVLNIRGVNGTALNSSDYTDPNSAASMELAELVARVIARELGENATTSDVESVNGSITIGPDGVVFTGDVFVPVDSPVPAETIMQILSNQAAAGPLTDGQSTLDVVTARSLRSVSIVLNIRGVNGTALNSSDYTDPNSAASMELAELVARVIARELGENATTGDIESVNGSISIGPDGVVFTGDVFVPVDSPVTAETIMQILSNRADAGPLTDGQSTLDVVTARSLILVTIVLNIRGVNGTALNSSDYTDPNSAASMELAELVARVIARELGENATTSDVESVNGSITIGPDGVVFTGDVFVPVDSPVPAETIMQILSNQAAAGPLTDGQSTLDVVTARSLRSVSIVLNIRGVNGTALNSSDYTDPNSAASMELAELVARVIARELGENATTGDIESVNGSISIGPDGVVFTGDVFVPVDSPVTAETIMQILSNRADAGPLTDGQSTLDVVTARSLILVTIVLNIRGVNGTALNSSDYTDPNSAASMELAELVARVIARELGENATTSDVESVNGSITIGPDGVVFTGDVFVPVDSPVPAETIMQILSNQAAAGPLTDGQSTLDVVTARSLRSVSIVLNIRGVNGTALNSSDYTDPNSAASMELAELVARVIARELGENATTGDIESVNGSISIGPDGVVFTGDVFVPVDSPVTAETIMQILSNQADAGPLTDGQSTLDAVDAMGLRSVSIVLNIRGVNGTALNSSDFTDPNSAASIELAELVARVIARELGENATTSDVESVNGSISIGTDGVVFTGDVFVPVDSPVTAETIMQILSNQAGAGPLTDGQSTLDAGDAMDLRSVSIVLNIRGVNGTALNSSDYTDPNSTVSVELAELVTRVIARELGENATTGDVASVSGSISIGPDGVVFTGNVFVPVDSPVTAETIMQILSNQADAGPLTDGQSTLDVVTARSLRSVSIVLDIRGVNGTALNSSDYVDPNSAASMELAELVARVIARSLRENATTSDVESVNGWISIGTNGIVFTGDVFVPVDSPVTAETIMQILSNQADAGPLTDGQSTLDAGNAMGLRSVSIVLNIKGVNGTALNSSDFTDPNSAASVELAELVARVIARELGENATTSDVESVNGSISVETDGVVFTGDVFVPLDSTVTAETIMQILSNQADAGPLTDGQSTLDAGDAMDLKSVSIVLNIRGVNGTALNSSDYTDPNSAASMELAELVARVIARELGENATTSDVESVNGRISIGTDGVVFTGDVFVPVDSPVTAETIMQILSNQADAGPLTDGQSTLEVVTARSPISVTIVLNIRGVNGTALNSSDYTDPNSAASMELAELVARVIAHELGENATTSDVESVNGSISIGTDGVVFTGDVFVPVDSPVTAETIMQILSNRVDAGPLTDGQSTLDAGDAMDLRSVSIVLNIRRLNGTALNSSDYTDPNSAASMELAELVARVIARELGENVTTGDVKSVNGLISNGQDGVVFTGDVIVPVDSPVTAEIIMQILSNQAAAGPLTDGQSKLDLVTATSLRSVSIVLNIGGDNGTALNSSDYIDPNSATSMELAELVARVIARELGENATTSDVESVNGSISIGPDGVVFTGDVFVPVDSPVTADIIMQILSNQANARPLTDGQSTLDLKLSINDMVEDHCDPNPCMNGGTCEVSMDSHSCICVEGFTGHDCDTDIDNCDPNPCPDGESCVDGLNSFSCVDTCVDNSCETDPCAANPVLCTATPGQYCLPAPFEERPARYRCACRELDGFFLDSSTNNCTQNGFRAVTIELNVEGINGTELLLENLSEPELLSAVAGVIQAELRRLAATSGISRVFPILVSEKDGVMVFTGVIQVPADSNITAAVIESSLAILSSSRPLTDGQTTLNVNSEVTAMVSTTACPSNFCQNGGTCDVSGQYPVFEYTCRCSTGFTGSNCESIIPVQIDEHQSPTPTVSVAPLSEQGSISQVAAVFLLVGAVALVLLLLGIWCCLVYRLRKRRQRSRRVMYESQYTIVMNPMAGKREPNFLVAFVASGQEAEVPNPYLPY</sequence>
<evidence type="ECO:0000256" key="2">
    <source>
        <dbReference type="ARBA" id="ARBA00022729"/>
    </source>
</evidence>
<dbReference type="SUPFAM" id="SSF57196">
    <property type="entry name" value="EGF/Laminin"/>
    <property type="match status" value="2"/>
</dbReference>
<dbReference type="InterPro" id="IPR016187">
    <property type="entry name" value="CTDL_fold"/>
</dbReference>
<dbReference type="OrthoDB" id="6133475at2759"/>
<dbReference type="GO" id="GO:0042063">
    <property type="term" value="P:gliogenesis"/>
    <property type="evidence" value="ECO:0007669"/>
    <property type="project" value="UniProtKB-ARBA"/>
</dbReference>
<proteinExistence type="predicted"/>
<feature type="compositionally biased region" description="Basic and acidic residues" evidence="7">
    <location>
        <begin position="593"/>
        <end position="604"/>
    </location>
</feature>
<organism evidence="12 13">
    <name type="scientific">Patiria miniata</name>
    <name type="common">Bat star</name>
    <name type="synonym">Asterina miniata</name>
    <dbReference type="NCBI Taxonomy" id="46514"/>
    <lineage>
        <taxon>Eukaryota</taxon>
        <taxon>Metazoa</taxon>
        <taxon>Echinodermata</taxon>
        <taxon>Eleutherozoa</taxon>
        <taxon>Asterozoa</taxon>
        <taxon>Asteroidea</taxon>
        <taxon>Valvatacea</taxon>
        <taxon>Valvatida</taxon>
        <taxon>Asterinidae</taxon>
        <taxon>Patiria</taxon>
    </lineage>
</organism>
<feature type="compositionally biased region" description="Basic and acidic residues" evidence="7">
    <location>
        <begin position="450"/>
        <end position="461"/>
    </location>
</feature>
<keyword evidence="8" id="KW-0812">Transmembrane</keyword>
<dbReference type="PROSITE" id="PS01186">
    <property type="entry name" value="EGF_2"/>
    <property type="match status" value="2"/>
</dbReference>
<feature type="region of interest" description="Disordered" evidence="7">
    <location>
        <begin position="413"/>
        <end position="492"/>
    </location>
</feature>
<dbReference type="GeneID" id="119721491"/>
<keyword evidence="5" id="KW-0325">Glycoprotein</keyword>
<dbReference type="Gene3D" id="3.10.100.10">
    <property type="entry name" value="Mannose-Binding Protein A, subunit A"/>
    <property type="match status" value="1"/>
</dbReference>
<dbReference type="PANTHER" id="PTHR24049:SF29">
    <property type="entry name" value="EGF-LIKE DOMAIN-CONTAINING PROTEIN"/>
    <property type="match status" value="1"/>
</dbReference>
<dbReference type="Pfam" id="PF00008">
    <property type="entry name" value="EGF"/>
    <property type="match status" value="1"/>
</dbReference>
<keyword evidence="8" id="KW-0472">Membrane</keyword>
<feature type="chain" id="PRO_5037133969" evidence="9">
    <location>
        <begin position="24"/>
        <end position="3108"/>
    </location>
</feature>
<evidence type="ECO:0000259" key="11">
    <source>
        <dbReference type="PROSITE" id="PS50041"/>
    </source>
</evidence>
<protein>
    <submittedName>
        <fullName evidence="12">Uncharacterized protein</fullName>
    </submittedName>
</protein>
<feature type="region of interest" description="Disordered" evidence="7">
    <location>
        <begin position="739"/>
        <end position="759"/>
    </location>
</feature>
<feature type="compositionally biased region" description="Polar residues" evidence="7">
    <location>
        <begin position="413"/>
        <end position="449"/>
    </location>
</feature>
<feature type="compositionally biased region" description="Polar residues" evidence="7">
    <location>
        <begin position="360"/>
        <end position="373"/>
    </location>
</feature>
<dbReference type="PANTHER" id="PTHR24049">
    <property type="entry name" value="CRUMBS FAMILY MEMBER"/>
    <property type="match status" value="1"/>
</dbReference>
<dbReference type="GO" id="GO:0048666">
    <property type="term" value="P:neuron development"/>
    <property type="evidence" value="ECO:0007669"/>
    <property type="project" value="UniProtKB-ARBA"/>
</dbReference>
<evidence type="ECO:0000256" key="3">
    <source>
        <dbReference type="ARBA" id="ARBA00022737"/>
    </source>
</evidence>
<feature type="domain" description="EGF-like" evidence="10">
    <location>
        <begin position="2719"/>
        <end position="2755"/>
    </location>
</feature>
<evidence type="ECO:0000256" key="1">
    <source>
        <dbReference type="ARBA" id="ARBA00022536"/>
    </source>
</evidence>
<dbReference type="Proteomes" id="UP000887568">
    <property type="component" value="Unplaced"/>
</dbReference>
<accession>A0A913Z6Z6</accession>